<reference evidence="1 2" key="1">
    <citation type="submission" date="2019-11" db="EMBL/GenBank/DDBJ databases">
        <title>Genome analysis of Rhizobacterium cereale a novel genus and species isolated from maize roots in North Spain.</title>
        <authorList>
            <person name="Menendez E."/>
            <person name="Flores-Felix J.D."/>
            <person name="Ramirez-Bahena M.-H."/>
            <person name="Igual J.M."/>
            <person name="Garcia-Fraile P."/>
            <person name="Peix A."/>
            <person name="Velazquez E."/>
        </authorList>
    </citation>
    <scope>NUCLEOTIDE SEQUENCE [LARGE SCALE GENOMIC DNA]</scope>
    <source>
        <strain evidence="1 2">RZME27</strain>
    </source>
</reference>
<name>A0A6A8A2Q9_9HYPH</name>
<dbReference type="Proteomes" id="UP000435138">
    <property type="component" value="Unassembled WGS sequence"/>
</dbReference>
<dbReference type="AlphaFoldDB" id="A0A6A8A2Q9"/>
<gene>
    <name evidence="1" type="ORF">GAO09_03385</name>
</gene>
<dbReference type="EMBL" id="WIXI01000022">
    <property type="protein sequence ID" value="MQY45113.1"/>
    <property type="molecule type" value="Genomic_DNA"/>
</dbReference>
<evidence type="ECO:0000313" key="1">
    <source>
        <dbReference type="EMBL" id="MQY45113.1"/>
    </source>
</evidence>
<accession>A0A6A8A2Q9</accession>
<comment type="caution">
    <text evidence="1">The sequence shown here is derived from an EMBL/GenBank/DDBJ whole genome shotgun (WGS) entry which is preliminary data.</text>
</comment>
<dbReference type="RefSeq" id="WP_153352610.1">
    <property type="nucleotide sequence ID" value="NZ_JAYKOO010000002.1"/>
</dbReference>
<keyword evidence="2" id="KW-1185">Reference proteome</keyword>
<organism evidence="1 2">
    <name type="scientific">Endobacterium cereale</name>
    <dbReference type="NCBI Taxonomy" id="2663029"/>
    <lineage>
        <taxon>Bacteria</taxon>
        <taxon>Pseudomonadati</taxon>
        <taxon>Pseudomonadota</taxon>
        <taxon>Alphaproteobacteria</taxon>
        <taxon>Hyphomicrobiales</taxon>
        <taxon>Rhizobiaceae</taxon>
        <taxon>Endobacterium</taxon>
    </lineage>
</organism>
<sequence>MDKREAYCAHSGMYVTALSEYEEDYVYKFFQEFEKSNDSFAIADKIIEMFIVPTVIFLNQTSFERFKLSLEFLIANPPDIEDVDELNAAAAYLFGLPEDKGALNYLFNRVYDEFFKGRDVPPSIQVK</sequence>
<evidence type="ECO:0000313" key="2">
    <source>
        <dbReference type="Proteomes" id="UP000435138"/>
    </source>
</evidence>
<proteinExistence type="predicted"/>
<protein>
    <submittedName>
        <fullName evidence="1">Uncharacterized protein</fullName>
    </submittedName>
</protein>